<dbReference type="InterPro" id="IPR058395">
    <property type="entry name" value="DUF8082"/>
</dbReference>
<keyword evidence="3" id="KW-1185">Reference proteome</keyword>
<evidence type="ECO:0000313" key="2">
    <source>
        <dbReference type="EMBL" id="GGJ82967.1"/>
    </source>
</evidence>
<organism evidence="2 3">
    <name type="scientific">Deinococcus aquiradiocola</name>
    <dbReference type="NCBI Taxonomy" id="393059"/>
    <lineage>
        <taxon>Bacteria</taxon>
        <taxon>Thermotogati</taxon>
        <taxon>Deinococcota</taxon>
        <taxon>Deinococci</taxon>
        <taxon>Deinococcales</taxon>
        <taxon>Deinococcaceae</taxon>
        <taxon>Deinococcus</taxon>
    </lineage>
</organism>
<proteinExistence type="predicted"/>
<reference evidence="2" key="1">
    <citation type="journal article" date="2014" name="Int. J. Syst. Evol. Microbiol.">
        <title>Complete genome sequence of Corynebacterium casei LMG S-19264T (=DSM 44701T), isolated from a smear-ripened cheese.</title>
        <authorList>
            <consortium name="US DOE Joint Genome Institute (JGI-PGF)"/>
            <person name="Walter F."/>
            <person name="Albersmeier A."/>
            <person name="Kalinowski J."/>
            <person name="Ruckert C."/>
        </authorList>
    </citation>
    <scope>NUCLEOTIDE SEQUENCE</scope>
    <source>
        <strain evidence="2">JCM 14371</strain>
    </source>
</reference>
<dbReference type="RefSeq" id="WP_188963979.1">
    <property type="nucleotide sequence ID" value="NZ_BMOE01000011.1"/>
</dbReference>
<protein>
    <recommendedName>
        <fullName evidence="1">DUF8082 domain-containing protein</fullName>
    </recommendedName>
</protein>
<comment type="caution">
    <text evidence="2">The sequence shown here is derived from an EMBL/GenBank/DDBJ whole genome shotgun (WGS) entry which is preliminary data.</text>
</comment>
<accession>A0A917PL76</accession>
<dbReference type="AlphaFoldDB" id="A0A917PL76"/>
<evidence type="ECO:0000259" key="1">
    <source>
        <dbReference type="Pfam" id="PF26309"/>
    </source>
</evidence>
<gene>
    <name evidence="2" type="ORF">GCM10008939_28610</name>
</gene>
<feature type="domain" description="DUF8082" evidence="1">
    <location>
        <begin position="78"/>
        <end position="125"/>
    </location>
</feature>
<name>A0A917PL76_9DEIO</name>
<evidence type="ECO:0000313" key="3">
    <source>
        <dbReference type="Proteomes" id="UP000635726"/>
    </source>
</evidence>
<dbReference type="Proteomes" id="UP000635726">
    <property type="component" value="Unassembled WGS sequence"/>
</dbReference>
<dbReference type="Pfam" id="PF26309">
    <property type="entry name" value="DUF8082"/>
    <property type="match status" value="1"/>
</dbReference>
<reference evidence="2" key="2">
    <citation type="submission" date="2020-09" db="EMBL/GenBank/DDBJ databases">
        <authorList>
            <person name="Sun Q."/>
            <person name="Ohkuma M."/>
        </authorList>
    </citation>
    <scope>NUCLEOTIDE SEQUENCE</scope>
    <source>
        <strain evidence="2">JCM 14371</strain>
    </source>
</reference>
<sequence length="138" mass="15329">MSAELDYPAWPPGLTDQTPLPFMYWRVMHVVDGRRSIEKLSTTLGLKEPQLRQALTEVRNWLGRAAVREQPLTGELEKALRQALVSVVGPMGELMIDDALDDLPEQTTLSALVSSLNTQLSEPHSQALARILRSRGIA</sequence>
<dbReference type="EMBL" id="BMOE01000011">
    <property type="protein sequence ID" value="GGJ82967.1"/>
    <property type="molecule type" value="Genomic_DNA"/>
</dbReference>